<organism evidence="1 2">
    <name type="scientific">Candidatus Paracaedimonas acanthamoebae</name>
    <dbReference type="NCBI Taxonomy" id="244581"/>
    <lineage>
        <taxon>Bacteria</taxon>
        <taxon>Pseudomonadati</taxon>
        <taxon>Pseudomonadota</taxon>
        <taxon>Alphaproteobacteria</taxon>
        <taxon>Holosporales</taxon>
        <taxon>Caedimonadaceae</taxon>
        <taxon>Candidatus Paracaedimonas</taxon>
    </lineage>
</organism>
<dbReference type="AlphaFoldDB" id="A0A8J7TTW7"/>
<dbReference type="Proteomes" id="UP000664414">
    <property type="component" value="Unassembled WGS sequence"/>
</dbReference>
<evidence type="ECO:0000313" key="2">
    <source>
        <dbReference type="Proteomes" id="UP000664414"/>
    </source>
</evidence>
<comment type="caution">
    <text evidence="1">The sequence shown here is derived from an EMBL/GenBank/DDBJ whole genome shotgun (WGS) entry which is preliminary data.</text>
</comment>
<reference evidence="1" key="1">
    <citation type="submission" date="2021-02" db="EMBL/GenBank/DDBJ databases">
        <title>Thiocyanate and organic carbon inputs drive convergent selection for specific autotrophic Afipia and Thiobacillus strains within complex microbiomes.</title>
        <authorList>
            <person name="Huddy R.J."/>
            <person name="Sachdeva R."/>
            <person name="Kadzinga F."/>
            <person name="Kantor R.S."/>
            <person name="Harrison S.T.L."/>
            <person name="Banfield J.F."/>
        </authorList>
    </citation>
    <scope>NUCLEOTIDE SEQUENCE</scope>
    <source>
        <strain evidence="1">SCN18_10_11_15_R4_P_38_20</strain>
    </source>
</reference>
<accession>A0A8J7TTW7</accession>
<name>A0A8J7TTW7_9PROT</name>
<dbReference type="EMBL" id="JAFKGL010000020">
    <property type="protein sequence ID" value="MBN9413320.1"/>
    <property type="molecule type" value="Genomic_DNA"/>
</dbReference>
<evidence type="ECO:0000313" key="1">
    <source>
        <dbReference type="EMBL" id="MBN9413320.1"/>
    </source>
</evidence>
<gene>
    <name evidence="1" type="ORF">J0H12_05305</name>
</gene>
<protein>
    <submittedName>
        <fullName evidence="1">Uncharacterized protein</fullName>
    </submittedName>
</protein>
<proteinExistence type="predicted"/>
<sequence>MLNLKKITIYSSIIASGFINMAEASKLHHVTPTEECQAAFNAFLTTPSDFSFRNYHGGELNKHLENAEGNGPKSPGESYFYAKTAGDVIKLLGRSQCVVSSNGMRGHQQTCQALCNNNIGFHHDADKTTKRVYFSLEKPESERDLSRNGSQYFILNIYPDS</sequence>